<proteinExistence type="predicted"/>
<dbReference type="Proteomes" id="UP000012960">
    <property type="component" value="Unplaced"/>
</dbReference>
<protein>
    <recommendedName>
        <fullName evidence="1">DYW domain-containing protein</fullName>
    </recommendedName>
</protein>
<sequence length="21" mass="2534">MRDSKRFHRVKDGSCSCGDYW</sequence>
<reference evidence="2" key="1">
    <citation type="submission" date="2021-05" db="UniProtKB">
        <authorList>
            <consortium name="EnsemblPlants"/>
        </authorList>
    </citation>
    <scope>IDENTIFICATION</scope>
    <source>
        <strain evidence="2">subsp. malaccensis</strain>
    </source>
</reference>
<feature type="domain" description="DYW" evidence="1">
    <location>
        <begin position="1"/>
        <end position="21"/>
    </location>
</feature>
<organism evidence="2 3">
    <name type="scientific">Musa acuminata subsp. malaccensis</name>
    <name type="common">Wild banana</name>
    <name type="synonym">Musa malaccensis</name>
    <dbReference type="NCBI Taxonomy" id="214687"/>
    <lineage>
        <taxon>Eukaryota</taxon>
        <taxon>Viridiplantae</taxon>
        <taxon>Streptophyta</taxon>
        <taxon>Embryophyta</taxon>
        <taxon>Tracheophyta</taxon>
        <taxon>Spermatophyta</taxon>
        <taxon>Magnoliopsida</taxon>
        <taxon>Liliopsida</taxon>
        <taxon>Zingiberales</taxon>
        <taxon>Musaceae</taxon>
        <taxon>Musa</taxon>
    </lineage>
</organism>
<dbReference type="GO" id="GO:0008270">
    <property type="term" value="F:zinc ion binding"/>
    <property type="evidence" value="ECO:0007669"/>
    <property type="project" value="InterPro"/>
</dbReference>
<dbReference type="InParanoid" id="A0A804KLR5"/>
<dbReference type="Pfam" id="PF14432">
    <property type="entry name" value="DYW_deaminase"/>
    <property type="match status" value="1"/>
</dbReference>
<evidence type="ECO:0000313" key="2">
    <source>
        <dbReference type="EnsemblPlants" id="Ma09_p20390.1"/>
    </source>
</evidence>
<evidence type="ECO:0000313" key="3">
    <source>
        <dbReference type="Proteomes" id="UP000012960"/>
    </source>
</evidence>
<dbReference type="EnsemblPlants" id="Ma09_t20390.1">
    <property type="protein sequence ID" value="Ma09_p20390.1"/>
    <property type="gene ID" value="Ma09_g20390"/>
</dbReference>
<keyword evidence="3" id="KW-1185">Reference proteome</keyword>
<dbReference type="Gramene" id="Ma09_t20390.1">
    <property type="protein sequence ID" value="Ma09_p20390.1"/>
    <property type="gene ID" value="Ma09_g20390"/>
</dbReference>
<dbReference type="InterPro" id="IPR032867">
    <property type="entry name" value="DYW_dom"/>
</dbReference>
<accession>A0A804KLR5</accession>
<dbReference type="AlphaFoldDB" id="A0A804KLR5"/>
<evidence type="ECO:0000259" key="1">
    <source>
        <dbReference type="Pfam" id="PF14432"/>
    </source>
</evidence>
<name>A0A804KLR5_MUSAM</name>